<dbReference type="NCBIfam" id="TIGR00090">
    <property type="entry name" value="rsfS_iojap_ybeB"/>
    <property type="match status" value="1"/>
</dbReference>
<evidence type="ECO:0000313" key="3">
    <source>
        <dbReference type="EMBL" id="SHI97023.1"/>
    </source>
</evidence>
<dbReference type="OrthoDB" id="9793681at2"/>
<comment type="subcellular location">
    <subcellularLocation>
        <location evidence="2">Cytoplasm</location>
    </subcellularLocation>
</comment>
<keyword evidence="2" id="KW-0678">Repressor</keyword>
<name>A0A1M6FH88_9FIRM</name>
<dbReference type="GO" id="GO:0042256">
    <property type="term" value="P:cytosolic ribosome assembly"/>
    <property type="evidence" value="ECO:0007669"/>
    <property type="project" value="UniProtKB-UniRule"/>
</dbReference>
<dbReference type="Gene3D" id="3.30.460.10">
    <property type="entry name" value="Beta Polymerase, domain 2"/>
    <property type="match status" value="1"/>
</dbReference>
<evidence type="ECO:0000313" key="4">
    <source>
        <dbReference type="Proteomes" id="UP000184529"/>
    </source>
</evidence>
<dbReference type="Pfam" id="PF02410">
    <property type="entry name" value="RsfS"/>
    <property type="match status" value="1"/>
</dbReference>
<reference evidence="4" key="1">
    <citation type="submission" date="2016-11" db="EMBL/GenBank/DDBJ databases">
        <authorList>
            <person name="Varghese N."/>
            <person name="Submissions S."/>
        </authorList>
    </citation>
    <scope>NUCLEOTIDE SEQUENCE [LARGE SCALE GENOMIC DNA]</scope>
    <source>
        <strain evidence="4">DSM 16057</strain>
    </source>
</reference>
<dbReference type="PANTHER" id="PTHR21043">
    <property type="entry name" value="IOJAP SUPERFAMILY ORTHOLOG"/>
    <property type="match status" value="1"/>
</dbReference>
<dbReference type="GO" id="GO:0005737">
    <property type="term" value="C:cytoplasm"/>
    <property type="evidence" value="ECO:0007669"/>
    <property type="project" value="UniProtKB-SubCell"/>
</dbReference>
<gene>
    <name evidence="2" type="primary">rsfS</name>
    <name evidence="3" type="ORF">SAMN02745219_01466</name>
</gene>
<dbReference type="GO" id="GO:0090071">
    <property type="term" value="P:negative regulation of ribosome biogenesis"/>
    <property type="evidence" value="ECO:0007669"/>
    <property type="project" value="UniProtKB-UniRule"/>
</dbReference>
<dbReference type="GO" id="GO:0043023">
    <property type="term" value="F:ribosomal large subunit binding"/>
    <property type="evidence" value="ECO:0007669"/>
    <property type="project" value="TreeGrafter"/>
</dbReference>
<evidence type="ECO:0000256" key="2">
    <source>
        <dbReference type="HAMAP-Rule" id="MF_01477"/>
    </source>
</evidence>
<sequence>MTIDPQALVKVVVEAAEDKKAYDITVLDISRISIIADYFVILSGRSTTQVQAIAEEIIKVVNEKAGLVPRQEGMREGHWVLLDYGDVVVHVFQESERQFYNLERLWGDARVVGMPVNL</sequence>
<evidence type="ECO:0000256" key="1">
    <source>
        <dbReference type="ARBA" id="ARBA00010574"/>
    </source>
</evidence>
<dbReference type="InterPro" id="IPR043519">
    <property type="entry name" value="NT_sf"/>
</dbReference>
<keyword evidence="2" id="KW-0963">Cytoplasm</keyword>
<dbReference type="EMBL" id="FQZM01000016">
    <property type="protein sequence ID" value="SHI97023.1"/>
    <property type="molecule type" value="Genomic_DNA"/>
</dbReference>
<dbReference type="PANTHER" id="PTHR21043:SF0">
    <property type="entry name" value="MITOCHONDRIAL ASSEMBLY OF RIBOSOMAL LARGE SUBUNIT PROTEIN 1"/>
    <property type="match status" value="1"/>
</dbReference>
<dbReference type="GO" id="GO:0017148">
    <property type="term" value="P:negative regulation of translation"/>
    <property type="evidence" value="ECO:0007669"/>
    <property type="project" value="UniProtKB-UniRule"/>
</dbReference>
<accession>A0A1M6FH88</accession>
<comment type="similarity">
    <text evidence="1 2">Belongs to the Iojap/RsfS family.</text>
</comment>
<comment type="function">
    <text evidence="2">Functions as a ribosomal silencing factor. Interacts with ribosomal protein uL14 (rplN), blocking formation of intersubunit bridge B8. Prevents association of the 30S and 50S ribosomal subunits and the formation of functional ribosomes, thus repressing translation.</text>
</comment>
<protein>
    <recommendedName>
        <fullName evidence="2">Ribosomal silencing factor RsfS</fullName>
    </recommendedName>
</protein>
<keyword evidence="4" id="KW-1185">Reference proteome</keyword>
<dbReference type="AlphaFoldDB" id="A0A1M6FH88"/>
<dbReference type="RefSeq" id="WP_072868445.1">
    <property type="nucleotide sequence ID" value="NZ_FQZM01000016.1"/>
</dbReference>
<organism evidence="3 4">
    <name type="scientific">Desulfofundulus thermosubterraneus DSM 16057</name>
    <dbReference type="NCBI Taxonomy" id="1121432"/>
    <lineage>
        <taxon>Bacteria</taxon>
        <taxon>Bacillati</taxon>
        <taxon>Bacillota</taxon>
        <taxon>Clostridia</taxon>
        <taxon>Eubacteriales</taxon>
        <taxon>Peptococcaceae</taxon>
        <taxon>Desulfofundulus</taxon>
    </lineage>
</organism>
<keyword evidence="2" id="KW-0810">Translation regulation</keyword>
<dbReference type="STRING" id="1121432.SAMN02745219_01466"/>
<proteinExistence type="inferred from homology"/>
<dbReference type="SUPFAM" id="SSF81301">
    <property type="entry name" value="Nucleotidyltransferase"/>
    <property type="match status" value="1"/>
</dbReference>
<comment type="subunit">
    <text evidence="2">Interacts with ribosomal protein uL14 (rplN).</text>
</comment>
<dbReference type="InterPro" id="IPR004394">
    <property type="entry name" value="Iojap/RsfS/C7orf30"/>
</dbReference>
<dbReference type="Proteomes" id="UP000184529">
    <property type="component" value="Unassembled WGS sequence"/>
</dbReference>
<dbReference type="HAMAP" id="MF_01477">
    <property type="entry name" value="Iojap_RsfS"/>
    <property type="match status" value="1"/>
</dbReference>